<dbReference type="PANTHER" id="PTHR45695:SF9">
    <property type="entry name" value="LEUCOKININ RECEPTOR"/>
    <property type="match status" value="1"/>
</dbReference>
<keyword evidence="13" id="KW-1185">Reference proteome</keyword>
<comment type="similarity">
    <text evidence="2 9">Belongs to the G-protein coupled receptor 1 family.</text>
</comment>
<reference evidence="12" key="1">
    <citation type="submission" date="2022-07" db="EMBL/GenBank/DDBJ databases">
        <authorList>
            <person name="Trinca V."/>
            <person name="Uliana J.V.C."/>
            <person name="Torres T.T."/>
            <person name="Ward R.J."/>
            <person name="Monesi N."/>
        </authorList>
    </citation>
    <scope>NUCLEOTIDE SEQUENCE</scope>
    <source>
        <strain evidence="12">HSMRA1968</strain>
        <tissue evidence="12">Whole embryos</tissue>
    </source>
</reference>
<evidence type="ECO:0000256" key="8">
    <source>
        <dbReference type="ARBA" id="ARBA00023224"/>
    </source>
</evidence>
<protein>
    <submittedName>
        <fullName evidence="12">RYamide receptor</fullName>
    </submittedName>
</protein>
<dbReference type="InterPro" id="IPR000276">
    <property type="entry name" value="GPCR_Rhodpsn"/>
</dbReference>
<dbReference type="PRINTS" id="PR01012">
    <property type="entry name" value="NRPEPTIDEYR"/>
</dbReference>
<dbReference type="PROSITE" id="PS50262">
    <property type="entry name" value="G_PROTEIN_RECEP_F1_2"/>
    <property type="match status" value="1"/>
</dbReference>
<evidence type="ECO:0000256" key="5">
    <source>
        <dbReference type="ARBA" id="ARBA00023040"/>
    </source>
</evidence>
<keyword evidence="8 9" id="KW-0807">Transducer</keyword>
<sequence length="412" mass="47803">MTLMYSNEINEIAKELEATYNATNYTGNTVLTNDDLYDVPVGLIILLSIFYGTISLLAVIGNSLVIWIISTTKSMQTVTNFFISNLALADVVIGLFCIPFQFQAALLQRWNLPEFMCPFCPFVQSISVNVSIFTLTAIAMDRYRAILHPLKAKPSKYVSKLIVSGIWIVSIIISIPFPIALRVFPVTEGRTFNDGKIMQHQKYFCDNTILPNEVMRHYRYFLVLFQYVIPFCVITFIYVQMAIRLWGSKTPGNAQNARDVSLLRNKKRVIKMLIIVVLLFGICWCPLQVYNILQVTWDSVNEYKYINIVWFCSDWLAMSNSCYNPFIYGIYNDRFKREFQRRFPIFRPKPKDNTSEMSEPTTMTMYSNVATIRNCNGYSTRLKEIFNGTEFDEKQNRNYVNIFFLSLLFVKL</sequence>
<dbReference type="OrthoDB" id="9445642at2759"/>
<dbReference type="InterPro" id="IPR000611">
    <property type="entry name" value="NPY_rcpt"/>
</dbReference>
<feature type="transmembrane region" description="Helical" evidence="10">
    <location>
        <begin position="122"/>
        <end position="140"/>
    </location>
</feature>
<feature type="transmembrane region" description="Helical" evidence="10">
    <location>
        <begin position="272"/>
        <end position="293"/>
    </location>
</feature>
<evidence type="ECO:0000256" key="3">
    <source>
        <dbReference type="ARBA" id="ARBA00022692"/>
    </source>
</evidence>
<feature type="transmembrane region" description="Helical" evidence="10">
    <location>
        <begin position="161"/>
        <end position="181"/>
    </location>
</feature>
<dbReference type="AlphaFoldDB" id="A0A9Q0S4G1"/>
<dbReference type="Gene3D" id="1.20.1070.10">
    <property type="entry name" value="Rhodopsin 7-helix transmembrane proteins"/>
    <property type="match status" value="1"/>
</dbReference>
<evidence type="ECO:0000256" key="9">
    <source>
        <dbReference type="RuleBase" id="RU000688"/>
    </source>
</evidence>
<feature type="transmembrane region" description="Helical" evidence="10">
    <location>
        <begin position="81"/>
        <end position="102"/>
    </location>
</feature>
<evidence type="ECO:0000259" key="11">
    <source>
        <dbReference type="PROSITE" id="PS50262"/>
    </source>
</evidence>
<keyword evidence="3 9" id="KW-0812">Transmembrane</keyword>
<gene>
    <name evidence="12" type="primary">RYa-R_2</name>
    <name evidence="12" type="ORF">Bhyg_08551</name>
</gene>
<proteinExistence type="inferred from homology"/>
<comment type="caution">
    <text evidence="12">The sequence shown here is derived from an EMBL/GenBank/DDBJ whole genome shotgun (WGS) entry which is preliminary data.</text>
</comment>
<evidence type="ECO:0000256" key="10">
    <source>
        <dbReference type="SAM" id="Phobius"/>
    </source>
</evidence>
<evidence type="ECO:0000256" key="4">
    <source>
        <dbReference type="ARBA" id="ARBA00022989"/>
    </source>
</evidence>
<evidence type="ECO:0000313" key="13">
    <source>
        <dbReference type="Proteomes" id="UP001151699"/>
    </source>
</evidence>
<feature type="transmembrane region" description="Helical" evidence="10">
    <location>
        <begin position="41"/>
        <end position="69"/>
    </location>
</feature>
<dbReference type="SMART" id="SM01381">
    <property type="entry name" value="7TM_GPCR_Srsx"/>
    <property type="match status" value="1"/>
</dbReference>
<keyword evidence="4 10" id="KW-1133">Transmembrane helix</keyword>
<feature type="domain" description="G-protein coupled receptors family 1 profile" evidence="11">
    <location>
        <begin position="61"/>
        <end position="328"/>
    </location>
</feature>
<dbReference type="PROSITE" id="PS00237">
    <property type="entry name" value="G_PROTEIN_RECEP_F1_1"/>
    <property type="match status" value="1"/>
</dbReference>
<evidence type="ECO:0000256" key="6">
    <source>
        <dbReference type="ARBA" id="ARBA00023136"/>
    </source>
</evidence>
<dbReference type="FunFam" id="1.20.1070.10:FF:000291">
    <property type="entry name" value="Predicted protein"/>
    <property type="match status" value="1"/>
</dbReference>
<feature type="transmembrane region" description="Helical" evidence="10">
    <location>
        <begin position="305"/>
        <end position="331"/>
    </location>
</feature>
<dbReference type="GO" id="GO:0004983">
    <property type="term" value="F:neuropeptide Y receptor activity"/>
    <property type="evidence" value="ECO:0007669"/>
    <property type="project" value="InterPro"/>
</dbReference>
<dbReference type="PRINTS" id="PR00237">
    <property type="entry name" value="GPCRRHODOPSN"/>
</dbReference>
<evidence type="ECO:0000313" key="12">
    <source>
        <dbReference type="EMBL" id="KAJ6643588.1"/>
    </source>
</evidence>
<evidence type="ECO:0000256" key="7">
    <source>
        <dbReference type="ARBA" id="ARBA00023170"/>
    </source>
</evidence>
<keyword evidence="7 9" id="KW-0675">Receptor</keyword>
<accession>A0A9Q0S4G1</accession>
<comment type="subcellular location">
    <subcellularLocation>
        <location evidence="1">Membrane</location>
        <topology evidence="1">Multi-pass membrane protein</topology>
    </subcellularLocation>
</comment>
<dbReference type="SUPFAM" id="SSF81321">
    <property type="entry name" value="Family A G protein-coupled receptor-like"/>
    <property type="match status" value="1"/>
</dbReference>
<dbReference type="PANTHER" id="PTHR45695">
    <property type="entry name" value="LEUCOKININ RECEPTOR-RELATED"/>
    <property type="match status" value="1"/>
</dbReference>
<name>A0A9Q0S4G1_9DIPT</name>
<organism evidence="12 13">
    <name type="scientific">Pseudolycoriella hygida</name>
    <dbReference type="NCBI Taxonomy" id="35572"/>
    <lineage>
        <taxon>Eukaryota</taxon>
        <taxon>Metazoa</taxon>
        <taxon>Ecdysozoa</taxon>
        <taxon>Arthropoda</taxon>
        <taxon>Hexapoda</taxon>
        <taxon>Insecta</taxon>
        <taxon>Pterygota</taxon>
        <taxon>Neoptera</taxon>
        <taxon>Endopterygota</taxon>
        <taxon>Diptera</taxon>
        <taxon>Nematocera</taxon>
        <taxon>Sciaroidea</taxon>
        <taxon>Sciaridae</taxon>
        <taxon>Pseudolycoriella</taxon>
    </lineage>
</organism>
<dbReference type="Proteomes" id="UP001151699">
    <property type="component" value="Chromosome B"/>
</dbReference>
<keyword evidence="5 9" id="KW-0297">G-protein coupled receptor</keyword>
<dbReference type="GO" id="GO:0005886">
    <property type="term" value="C:plasma membrane"/>
    <property type="evidence" value="ECO:0007669"/>
    <property type="project" value="TreeGrafter"/>
</dbReference>
<evidence type="ECO:0000256" key="1">
    <source>
        <dbReference type="ARBA" id="ARBA00004141"/>
    </source>
</evidence>
<feature type="transmembrane region" description="Helical" evidence="10">
    <location>
        <begin position="220"/>
        <end position="239"/>
    </location>
</feature>
<dbReference type="Pfam" id="PF00001">
    <property type="entry name" value="7tm_1"/>
    <property type="match status" value="1"/>
</dbReference>
<evidence type="ECO:0000256" key="2">
    <source>
        <dbReference type="ARBA" id="ARBA00010663"/>
    </source>
</evidence>
<dbReference type="EMBL" id="WJQU01000002">
    <property type="protein sequence ID" value="KAJ6643588.1"/>
    <property type="molecule type" value="Genomic_DNA"/>
</dbReference>
<dbReference type="InterPro" id="IPR017452">
    <property type="entry name" value="GPCR_Rhodpsn_7TM"/>
</dbReference>
<keyword evidence="6 10" id="KW-0472">Membrane</keyword>